<reference evidence="10" key="3">
    <citation type="journal article" date="2020" name="Cell Host Microbe">
        <title>Functional and Genomic Variation between Human-Derived Isolates of Lachnospiraceae Reveals Inter- and Intra-Species Diversity.</title>
        <authorList>
            <person name="Sorbara M.T."/>
            <person name="Littmann E.R."/>
            <person name="Fontana E."/>
            <person name="Moody T.U."/>
            <person name="Kohout C.E."/>
            <person name="Gjonbalaj M."/>
            <person name="Eaton V."/>
            <person name="Seok R."/>
            <person name="Leiner I.M."/>
            <person name="Pamer E.G."/>
        </authorList>
    </citation>
    <scope>NUCLEOTIDE SEQUENCE</scope>
    <source>
        <strain evidence="11">MSK.11.9</strain>
        <strain evidence="10">MSK.22.53</strain>
    </source>
</reference>
<dbReference type="PANTHER" id="PTHR43280">
    <property type="entry name" value="ARAC-FAMILY TRANSCRIPTIONAL REGULATOR"/>
    <property type="match status" value="1"/>
</dbReference>
<dbReference type="Proteomes" id="UP000260808">
    <property type="component" value="Unassembled WGS sequence"/>
</dbReference>
<evidence type="ECO:0000259" key="4">
    <source>
        <dbReference type="PROSITE" id="PS01124"/>
    </source>
</evidence>
<dbReference type="Pfam" id="PF02311">
    <property type="entry name" value="AraC_binding"/>
    <property type="match status" value="1"/>
</dbReference>
<protein>
    <submittedName>
        <fullName evidence="14">AraC family transcriptional regulator</fullName>
    </submittedName>
</protein>
<dbReference type="InterPro" id="IPR018062">
    <property type="entry name" value="HTH_AraC-typ_CS"/>
</dbReference>
<dbReference type="InterPro" id="IPR037923">
    <property type="entry name" value="HTH-like"/>
</dbReference>
<evidence type="ECO:0000313" key="13">
    <source>
        <dbReference type="EMBL" id="RGM25537.1"/>
    </source>
</evidence>
<comment type="caution">
    <text evidence="14">The sequence shown here is derived from an EMBL/GenBank/DDBJ whole genome shotgun (WGS) entry which is preliminary data.</text>
</comment>
<dbReference type="EMBL" id="JAPRBD010000005">
    <property type="protein sequence ID" value="MCZ0689686.1"/>
    <property type="molecule type" value="Genomic_DNA"/>
</dbReference>
<keyword evidence="1" id="KW-0805">Transcription regulation</keyword>
<accession>A0A2N5NYA5</accession>
<dbReference type="EMBL" id="QRTJ01000009">
    <property type="protein sequence ID" value="RGQ68932.1"/>
    <property type="molecule type" value="Genomic_DNA"/>
</dbReference>
<evidence type="ECO:0000313" key="12">
    <source>
        <dbReference type="EMBL" id="PLT76843.1"/>
    </source>
</evidence>
<dbReference type="EMBL" id="JAAIRM010000014">
    <property type="protein sequence ID" value="NSI19527.1"/>
    <property type="molecule type" value="Genomic_DNA"/>
</dbReference>
<keyword evidence="2" id="KW-0238">DNA-binding</keyword>
<dbReference type="Proteomes" id="UP000283981">
    <property type="component" value="Unassembled WGS sequence"/>
</dbReference>
<dbReference type="InterPro" id="IPR014710">
    <property type="entry name" value="RmlC-like_jellyroll"/>
</dbReference>
<evidence type="ECO:0000313" key="17">
    <source>
        <dbReference type="Proteomes" id="UP000235093"/>
    </source>
</evidence>
<evidence type="ECO:0000313" key="11">
    <source>
        <dbReference type="EMBL" id="NSI64942.1"/>
    </source>
</evidence>
<dbReference type="Proteomes" id="UP000286137">
    <property type="component" value="Unassembled WGS sequence"/>
</dbReference>
<dbReference type="GeneID" id="57434916"/>
<dbReference type="GO" id="GO:0003700">
    <property type="term" value="F:DNA-binding transcription factor activity"/>
    <property type="evidence" value="ECO:0007669"/>
    <property type="project" value="InterPro"/>
</dbReference>
<dbReference type="AlphaFoldDB" id="A0A2N5NYA5"/>
<dbReference type="Proteomes" id="UP001079535">
    <property type="component" value="Unassembled WGS sequence"/>
</dbReference>
<evidence type="ECO:0000313" key="19">
    <source>
        <dbReference type="Proteomes" id="UP000283981"/>
    </source>
</evidence>
<dbReference type="EMBL" id="JAQMLR010000013">
    <property type="protein sequence ID" value="MDB8739536.1"/>
    <property type="molecule type" value="Genomic_DNA"/>
</dbReference>
<dbReference type="Proteomes" id="UP001212160">
    <property type="component" value="Unassembled WGS sequence"/>
</dbReference>
<dbReference type="PRINTS" id="PR00032">
    <property type="entry name" value="HTHARAC"/>
</dbReference>
<reference evidence="8" key="7">
    <citation type="submission" date="2023-01" db="EMBL/GenBank/DDBJ databases">
        <title>Human gut microbiome strain richness.</title>
        <authorList>
            <person name="Chen-Liaw A."/>
        </authorList>
    </citation>
    <scope>NUCLEOTIDE SEQUENCE</scope>
    <source>
        <strain evidence="9">1001217st1_A9_1001217B_191108</strain>
        <strain evidence="8">RTP21484st1_H11_RTP21484_190118</strain>
    </source>
</reference>
<dbReference type="EMBL" id="JAJBOM010000008">
    <property type="protein sequence ID" value="MCB5619086.1"/>
    <property type="molecule type" value="Genomic_DNA"/>
</dbReference>
<dbReference type="Proteomes" id="UP001297370">
    <property type="component" value="Unassembled WGS sequence"/>
</dbReference>
<evidence type="ECO:0000313" key="5">
    <source>
        <dbReference type="EMBL" id="MCB5619086.1"/>
    </source>
</evidence>
<reference evidence="10" key="4">
    <citation type="submission" date="2020-02" db="EMBL/GenBank/DDBJ databases">
        <authorList>
            <person name="Littmann E."/>
            <person name="Sorbara M."/>
        </authorList>
    </citation>
    <scope>NUCLEOTIDE SEQUENCE</scope>
    <source>
        <strain evidence="11">MSK.11.9</strain>
        <strain evidence="10">MSK.22.53</strain>
    </source>
</reference>
<organism evidence="14 21">
    <name type="scientific">Mediterraneibacter gnavus</name>
    <name type="common">Ruminococcus gnavus</name>
    <dbReference type="NCBI Taxonomy" id="33038"/>
    <lineage>
        <taxon>Bacteria</taxon>
        <taxon>Bacillati</taxon>
        <taxon>Bacillota</taxon>
        <taxon>Clostridia</taxon>
        <taxon>Lachnospirales</taxon>
        <taxon>Lachnospiraceae</taxon>
        <taxon>Mediterraneibacter</taxon>
    </lineage>
</organism>
<evidence type="ECO:0000313" key="18">
    <source>
        <dbReference type="Proteomes" id="UP000260808"/>
    </source>
</evidence>
<evidence type="ECO:0000256" key="2">
    <source>
        <dbReference type="ARBA" id="ARBA00023125"/>
    </source>
</evidence>
<dbReference type="PROSITE" id="PS00041">
    <property type="entry name" value="HTH_ARAC_FAMILY_1"/>
    <property type="match status" value="1"/>
</dbReference>
<evidence type="ECO:0000313" key="21">
    <source>
        <dbReference type="Proteomes" id="UP000286137"/>
    </source>
</evidence>
<dbReference type="SUPFAM" id="SSF46689">
    <property type="entry name" value="Homeodomain-like"/>
    <property type="match status" value="2"/>
</dbReference>
<gene>
    <name evidence="12" type="ORF">CDL23_03570</name>
    <name evidence="15" type="ORF">DW243_10760</name>
    <name evidence="14" type="ORF">DWY88_06675</name>
    <name evidence="16" type="ORF">DWZ50_12840</name>
    <name evidence="13" type="ORF">DXC31_02250</name>
    <name evidence="10" type="ORF">G4958_09230</name>
    <name evidence="11" type="ORF">G4981_06595</name>
    <name evidence="5" type="ORF">LIQ08_07910</name>
    <name evidence="7" type="ORF">OZZ16_07105</name>
    <name evidence="6" type="ORF">OZZ17_04320</name>
    <name evidence="9" type="ORF">PNU63_12275</name>
    <name evidence="8" type="ORF">PNW85_10500</name>
</gene>
<reference evidence="6" key="6">
    <citation type="submission" date="2022-11" db="EMBL/GenBank/DDBJ databases">
        <title>Temperate bacteriophages infecting mucin-degrading bacterium Ruminococcus gnavus from the human gut.</title>
        <authorList>
            <person name="Buttimer C."/>
        </authorList>
    </citation>
    <scope>NUCLEOTIDE SEQUENCE</scope>
    <source>
        <strain evidence="6">CCUG 49994</strain>
        <strain evidence="7">CCUG 52279</strain>
    </source>
</reference>
<keyword evidence="3" id="KW-0804">Transcription</keyword>
<reference evidence="12 17" key="1">
    <citation type="journal article" date="2017" name="Genome Med.">
        <title>A novel Ruminococcus gnavus clade enriched in inflammatory bowel disease patients.</title>
        <authorList>
            <person name="Hall A.B."/>
            <person name="Yassour M."/>
            <person name="Sauk J."/>
            <person name="Garner A."/>
            <person name="Jiang X."/>
            <person name="Arthur T."/>
            <person name="Lagoudas G.K."/>
            <person name="Vatanen T."/>
            <person name="Fornelos N."/>
            <person name="Wilson R."/>
            <person name="Bertha M."/>
            <person name="Cohen M."/>
            <person name="Garber J."/>
            <person name="Khalili H."/>
            <person name="Gevers D."/>
            <person name="Ananthakrishnan A.N."/>
            <person name="Kugathasan S."/>
            <person name="Lander E.S."/>
            <person name="Blainey P."/>
            <person name="Vlamakis H."/>
            <person name="Xavier R.J."/>
            <person name="Huttenhower C."/>
        </authorList>
    </citation>
    <scope>NUCLEOTIDE SEQUENCE [LARGE SCALE GENOMIC DNA]</scope>
    <source>
        <strain evidence="12 17">RJX1125</strain>
    </source>
</reference>
<dbReference type="Proteomes" id="UP001076974">
    <property type="component" value="Unassembled WGS sequence"/>
</dbReference>
<dbReference type="Gene3D" id="2.60.120.10">
    <property type="entry name" value="Jelly Rolls"/>
    <property type="match status" value="1"/>
</dbReference>
<evidence type="ECO:0000313" key="16">
    <source>
        <dbReference type="EMBL" id="RHM73201.1"/>
    </source>
</evidence>
<evidence type="ECO:0000313" key="14">
    <source>
        <dbReference type="EMBL" id="RGQ68932.1"/>
    </source>
</evidence>
<evidence type="ECO:0000256" key="3">
    <source>
        <dbReference type="ARBA" id="ARBA00023163"/>
    </source>
</evidence>
<evidence type="ECO:0000313" key="7">
    <source>
        <dbReference type="EMBL" id="MCZ0689686.1"/>
    </source>
</evidence>
<evidence type="ECO:0000313" key="9">
    <source>
        <dbReference type="EMBL" id="MDB8739536.1"/>
    </source>
</evidence>
<dbReference type="Pfam" id="PF12833">
    <property type="entry name" value="HTH_18"/>
    <property type="match status" value="1"/>
</dbReference>
<sequence length="270" mass="31408">MLDTAAIIISQGKKIAYAYAEGVNDNMTQSHFHDFFELYYLLEGERMHMIEGEIYHLTANDFVLFPPHIMHHSYGEKDMPFKRIVLYFSPDLIANDTICQLLSEKELLFVNEGYIPNQILSLLLSLTHEIDVPGKYHDAYICNQLNGLLLNMLRLDFEAVKSIPKTRSAKAVDYIHNHYMEDISVNQLAEILYVSPYHLCHEFKNATGKTIIQYLNTTRILHAQRLMLETDYNITQISREVGFSNLTHFNRTFKKITGVAPREKKKLYQK</sequence>
<dbReference type="InterPro" id="IPR018060">
    <property type="entry name" value="HTH_AraC"/>
</dbReference>
<feature type="domain" description="HTH araC/xylS-type" evidence="4">
    <location>
        <begin position="169"/>
        <end position="267"/>
    </location>
</feature>
<dbReference type="EMBL" id="QSSX01000003">
    <property type="protein sequence ID" value="RGM25537.1"/>
    <property type="molecule type" value="Genomic_DNA"/>
</dbReference>
<dbReference type="InterPro" id="IPR020449">
    <property type="entry name" value="Tscrpt_reg_AraC-type_HTH"/>
</dbReference>
<dbReference type="InterPro" id="IPR003313">
    <property type="entry name" value="AraC-bd"/>
</dbReference>
<evidence type="ECO:0000313" key="6">
    <source>
        <dbReference type="EMBL" id="MCZ0666765.1"/>
    </source>
</evidence>
<dbReference type="EMBL" id="QRQE01000033">
    <property type="protein sequence ID" value="RHM73201.1"/>
    <property type="molecule type" value="Genomic_DNA"/>
</dbReference>
<evidence type="ECO:0000256" key="1">
    <source>
        <dbReference type="ARBA" id="ARBA00023015"/>
    </source>
</evidence>
<dbReference type="SMART" id="SM00342">
    <property type="entry name" value="HTH_ARAC"/>
    <property type="match status" value="1"/>
</dbReference>
<dbReference type="EMBL" id="JAQMLA010000028">
    <property type="protein sequence ID" value="MDB8687104.1"/>
    <property type="molecule type" value="Genomic_DNA"/>
</dbReference>
<dbReference type="InterPro" id="IPR009057">
    <property type="entry name" value="Homeodomain-like_sf"/>
</dbReference>
<dbReference type="EMBL" id="NIHT01000004">
    <property type="protein sequence ID" value="PLT76843.1"/>
    <property type="molecule type" value="Genomic_DNA"/>
</dbReference>
<dbReference type="Gene3D" id="1.10.10.60">
    <property type="entry name" value="Homeodomain-like"/>
    <property type="match status" value="2"/>
</dbReference>
<dbReference type="Proteomes" id="UP001296643">
    <property type="component" value="Unassembled WGS sequence"/>
</dbReference>
<dbReference type="PROSITE" id="PS01124">
    <property type="entry name" value="HTH_ARAC_FAMILY_2"/>
    <property type="match status" value="1"/>
</dbReference>
<dbReference type="GO" id="GO:0043565">
    <property type="term" value="F:sequence-specific DNA binding"/>
    <property type="evidence" value="ECO:0007669"/>
    <property type="project" value="InterPro"/>
</dbReference>
<dbReference type="CDD" id="cd02208">
    <property type="entry name" value="cupin_RmlC-like"/>
    <property type="match status" value="1"/>
</dbReference>
<reference evidence="18 19" key="2">
    <citation type="submission" date="2018-08" db="EMBL/GenBank/DDBJ databases">
        <title>A genome reference for cultivated species of the human gut microbiota.</title>
        <authorList>
            <person name="Zou Y."/>
            <person name="Xue W."/>
            <person name="Luo G."/>
        </authorList>
    </citation>
    <scope>NUCLEOTIDE SEQUENCE [LARGE SCALE GENOMIC DNA]</scope>
    <source>
        <strain evidence="14 21">AF27-4BH</strain>
        <strain evidence="16 20">AF33-12</strain>
        <strain evidence="15 19">AM21-18</strain>
        <strain evidence="13 18">TF01-20-2</strain>
    </source>
</reference>
<dbReference type="EMBL" id="JAAIRY010000008">
    <property type="protein sequence ID" value="NSI64942.1"/>
    <property type="molecule type" value="Genomic_DNA"/>
</dbReference>
<dbReference type="RefSeq" id="WP_004841523.1">
    <property type="nucleotide sequence ID" value="NZ_AP031446.1"/>
</dbReference>
<dbReference type="EMBL" id="JAPRAY010000004">
    <property type="protein sequence ID" value="MCZ0666765.1"/>
    <property type="molecule type" value="Genomic_DNA"/>
</dbReference>
<proteinExistence type="predicted"/>
<evidence type="ECO:0000313" key="8">
    <source>
        <dbReference type="EMBL" id="MDB8687104.1"/>
    </source>
</evidence>
<dbReference type="EMBL" id="QRIS01000017">
    <property type="protein sequence ID" value="RHG83239.1"/>
    <property type="molecule type" value="Genomic_DNA"/>
</dbReference>
<dbReference type="SUPFAM" id="SSF51215">
    <property type="entry name" value="Regulatory protein AraC"/>
    <property type="match status" value="1"/>
</dbReference>
<dbReference type="PANTHER" id="PTHR43280:SF28">
    <property type="entry name" value="HTH-TYPE TRANSCRIPTIONAL ACTIVATOR RHAS"/>
    <property type="match status" value="1"/>
</dbReference>
<evidence type="ECO:0000313" key="10">
    <source>
        <dbReference type="EMBL" id="NSI19527.1"/>
    </source>
</evidence>
<dbReference type="Proteomes" id="UP000285610">
    <property type="component" value="Unassembled WGS sequence"/>
</dbReference>
<name>A0A2N5NYA5_MEDGN</name>
<reference evidence="5" key="5">
    <citation type="submission" date="2021-10" db="EMBL/GenBank/DDBJ databases">
        <title>Collection of gut derived symbiotic bacterial strains cultured from healthy donors.</title>
        <authorList>
            <person name="Lin H."/>
            <person name="Littmann E."/>
            <person name="Claire K."/>
            <person name="Pamer E."/>
        </authorList>
    </citation>
    <scope>NUCLEOTIDE SEQUENCE</scope>
    <source>
        <strain evidence="5">MSK.23.18</strain>
    </source>
</reference>
<evidence type="ECO:0000313" key="15">
    <source>
        <dbReference type="EMBL" id="RHG83239.1"/>
    </source>
</evidence>
<dbReference type="Proteomes" id="UP001296581">
    <property type="component" value="Unassembled WGS sequence"/>
</dbReference>
<dbReference type="Proteomes" id="UP001211731">
    <property type="component" value="Unassembled WGS sequence"/>
</dbReference>
<evidence type="ECO:0000313" key="20">
    <source>
        <dbReference type="Proteomes" id="UP000285610"/>
    </source>
</evidence>
<dbReference type="Proteomes" id="UP000235093">
    <property type="component" value="Unassembled WGS sequence"/>
</dbReference>